<dbReference type="InterPro" id="IPR019734">
    <property type="entry name" value="TPR_rpt"/>
</dbReference>
<dbReference type="Gene3D" id="1.25.40.10">
    <property type="entry name" value="Tetratricopeptide repeat domain"/>
    <property type="match status" value="3"/>
</dbReference>
<sequence length="915" mass="99438">MTRDLPWKKPRTGQSVSEREVTASGQGAVGAGGDIAHAALGERSSVEHTEMRADSTGNGRSHQAGRDIHHYEYHYPPTPAAAPSAAALAPPPAVPAGFTGRTKELGDLLVLLHPPAGSEGASAEPVLVASVLGMGGMGKTTLALAVAHESIRRDLFTGVLFLDLHGYDDTTLDADQTLDTALRALGTDPERIPPGADQRAALYRAQLAVRAQAGERVLVLADNANAAEQVQHLVPGAGPHRLLVTSRDDFTATLGARLVDLDILGPEQSVALMATALRLTLPKDRRIADDPDGAARVAQLCGHLPLALRIAAAQLVAERGLKPSRLAEYLQDLDQRLDVLEDGPRAVRAVLERSYQRLALPHAELFRLLAVNPGPDLSTETVAAVTRISKPRDVRARLVALSKASLIRQAPDTGRWHMHDLVRAYAGEQAARHPDRAAEALQCLLDHYAFSTHEAEACMNPVEHRIGAGQKFSGRAEALAWLDAERANLVAIIPAARAAGHHKAARHLTSHLGPYLQQRRRLEDHLDIARIALAAARDSHTPDGEAAAWIDLGNALQALRRFDEAEAAHRTAIAQHRSLGDHHGEATAWNNLGSTLQDLRRFDEAEVAHRTALTHYQDLGDHHREAIAWNQLGHALRALRRFDEAEIAHRTAIARHQSLGGHHGEAIAWSSLGIALWALRRFDEAEVAHRTAIARHQSLGDHHNEAIAWNNLGSTLQNLRRFNEAEVAHRTALTYYQDLRDHHREAIAWSGLGIALWALRRFDEAEVAHRTAIARHQSLGDRHIEAAAWNELGITLQELRRFDEAETAHRAALAHYQDLGDRHGEAIAWSNLGTALRGRGAAVEAADAGERAIALFERLDDRRRLGKASDELADTLLAAQRSAGEVRAMREASAAAYQACGAVEEAEEALSKADK</sequence>
<dbReference type="SUPFAM" id="SSF52540">
    <property type="entry name" value="P-loop containing nucleoside triphosphate hydrolases"/>
    <property type="match status" value="1"/>
</dbReference>
<feature type="region of interest" description="Disordered" evidence="1">
    <location>
        <begin position="1"/>
        <end position="64"/>
    </location>
</feature>
<dbReference type="RefSeq" id="WP_344344068.1">
    <property type="nucleotide sequence ID" value="NZ_BAAAKJ010000424.1"/>
</dbReference>
<dbReference type="Pfam" id="PF13424">
    <property type="entry name" value="TPR_12"/>
    <property type="match status" value="4"/>
</dbReference>
<name>A0ABN1YH37_9ACTN</name>
<dbReference type="PANTHER" id="PTHR47691">
    <property type="entry name" value="REGULATOR-RELATED"/>
    <property type="match status" value="1"/>
</dbReference>
<dbReference type="SUPFAM" id="SSF48452">
    <property type="entry name" value="TPR-like"/>
    <property type="match status" value="2"/>
</dbReference>
<keyword evidence="3" id="KW-1185">Reference proteome</keyword>
<protein>
    <recommendedName>
        <fullName evidence="4">NB-ARC domain-containing protein</fullName>
    </recommendedName>
</protein>
<dbReference type="EMBL" id="BAAAKJ010000424">
    <property type="protein sequence ID" value="GAA1412010.1"/>
    <property type="molecule type" value="Genomic_DNA"/>
</dbReference>
<evidence type="ECO:0000313" key="2">
    <source>
        <dbReference type="EMBL" id="GAA1412010.1"/>
    </source>
</evidence>
<dbReference type="InterPro" id="IPR011990">
    <property type="entry name" value="TPR-like_helical_dom_sf"/>
</dbReference>
<evidence type="ECO:0000313" key="3">
    <source>
        <dbReference type="Proteomes" id="UP001499863"/>
    </source>
</evidence>
<evidence type="ECO:0000256" key="1">
    <source>
        <dbReference type="SAM" id="MobiDB-lite"/>
    </source>
</evidence>
<accession>A0ABN1YH37</accession>
<evidence type="ECO:0008006" key="4">
    <source>
        <dbReference type="Google" id="ProtNLM"/>
    </source>
</evidence>
<dbReference type="Gene3D" id="3.40.50.300">
    <property type="entry name" value="P-loop containing nucleotide triphosphate hydrolases"/>
    <property type="match status" value="1"/>
</dbReference>
<dbReference type="PANTHER" id="PTHR47691:SF3">
    <property type="entry name" value="HTH-TYPE TRANSCRIPTIONAL REGULATOR RV0890C-RELATED"/>
    <property type="match status" value="1"/>
</dbReference>
<organism evidence="2 3">
    <name type="scientific">Kitasatospora putterlickiae</name>
    <dbReference type="NCBI Taxonomy" id="221725"/>
    <lineage>
        <taxon>Bacteria</taxon>
        <taxon>Bacillati</taxon>
        <taxon>Actinomycetota</taxon>
        <taxon>Actinomycetes</taxon>
        <taxon>Kitasatosporales</taxon>
        <taxon>Streptomycetaceae</taxon>
        <taxon>Kitasatospora</taxon>
    </lineage>
</organism>
<dbReference type="InterPro" id="IPR027417">
    <property type="entry name" value="P-loop_NTPase"/>
</dbReference>
<dbReference type="Proteomes" id="UP001499863">
    <property type="component" value="Unassembled WGS sequence"/>
</dbReference>
<reference evidence="2 3" key="1">
    <citation type="journal article" date="2019" name="Int. J. Syst. Evol. Microbiol.">
        <title>The Global Catalogue of Microorganisms (GCM) 10K type strain sequencing project: providing services to taxonomists for standard genome sequencing and annotation.</title>
        <authorList>
            <consortium name="The Broad Institute Genomics Platform"/>
            <consortium name="The Broad Institute Genome Sequencing Center for Infectious Disease"/>
            <person name="Wu L."/>
            <person name="Ma J."/>
        </authorList>
    </citation>
    <scope>NUCLEOTIDE SEQUENCE [LARGE SCALE GENOMIC DNA]</scope>
    <source>
        <strain evidence="2 3">JCM 12393</strain>
    </source>
</reference>
<feature type="compositionally biased region" description="Basic and acidic residues" evidence="1">
    <location>
        <begin position="44"/>
        <end position="53"/>
    </location>
</feature>
<gene>
    <name evidence="2" type="ORF">GCM10009639_63970</name>
</gene>
<dbReference type="SMART" id="SM00028">
    <property type="entry name" value="TPR"/>
    <property type="match status" value="8"/>
</dbReference>
<dbReference type="PRINTS" id="PR00364">
    <property type="entry name" value="DISEASERSIST"/>
</dbReference>
<comment type="caution">
    <text evidence="2">The sequence shown here is derived from an EMBL/GenBank/DDBJ whole genome shotgun (WGS) entry which is preliminary data.</text>
</comment>
<proteinExistence type="predicted"/>